<organism evidence="10 11">
    <name type="scientific">Acetivibrio straminisolvens JCM 21531</name>
    <dbReference type="NCBI Taxonomy" id="1294263"/>
    <lineage>
        <taxon>Bacteria</taxon>
        <taxon>Bacillati</taxon>
        <taxon>Bacillota</taxon>
        <taxon>Clostridia</taxon>
        <taxon>Eubacteriales</taxon>
        <taxon>Oscillospiraceae</taxon>
        <taxon>Acetivibrio</taxon>
    </lineage>
</organism>
<dbReference type="InterPro" id="IPR036393">
    <property type="entry name" value="AceGlu_kinase-like_sf"/>
</dbReference>
<dbReference type="PRINTS" id="PR00474">
    <property type="entry name" value="GLU5KINASE"/>
</dbReference>
<name>W4V9G6_9FIRM</name>
<evidence type="ECO:0000256" key="5">
    <source>
        <dbReference type="ARBA" id="ARBA00022741"/>
    </source>
</evidence>
<comment type="caution">
    <text evidence="10">The sequence shown here is derived from an EMBL/GenBank/DDBJ whole genome shotgun (WGS) entry which is preliminary data.</text>
</comment>
<feature type="binding site" evidence="8">
    <location>
        <position position="170"/>
    </location>
    <ligand>
        <name>substrate</name>
    </ligand>
</feature>
<dbReference type="AlphaFoldDB" id="W4V9G6"/>
<evidence type="ECO:0000313" key="11">
    <source>
        <dbReference type="Proteomes" id="UP000019109"/>
    </source>
</evidence>
<dbReference type="GO" id="GO:0005829">
    <property type="term" value="C:cytosol"/>
    <property type="evidence" value="ECO:0007669"/>
    <property type="project" value="TreeGrafter"/>
</dbReference>
<evidence type="ECO:0000259" key="9">
    <source>
        <dbReference type="Pfam" id="PF00696"/>
    </source>
</evidence>
<gene>
    <name evidence="8" type="primary">proB</name>
    <name evidence="10" type="ORF">JCM21531_3396</name>
</gene>
<feature type="binding site" evidence="8">
    <location>
        <begin position="208"/>
        <end position="209"/>
    </location>
    <ligand>
        <name>ATP</name>
        <dbReference type="ChEBI" id="CHEBI:30616"/>
    </ligand>
</feature>
<dbReference type="Pfam" id="PF00696">
    <property type="entry name" value="AA_kinase"/>
    <property type="match status" value="1"/>
</dbReference>
<dbReference type="InterPro" id="IPR001048">
    <property type="entry name" value="Asp/Glu/Uridylate_kinase"/>
</dbReference>
<feature type="binding site" evidence="8">
    <location>
        <begin position="250"/>
        <end position="256"/>
    </location>
    <ligand>
        <name>ATP</name>
        <dbReference type="ChEBI" id="CHEBI:30616"/>
    </ligand>
</feature>
<dbReference type="PROSITE" id="PS00902">
    <property type="entry name" value="GLUTAMATE_5_KINASE"/>
    <property type="match status" value="1"/>
</dbReference>
<dbReference type="InterPro" id="IPR005715">
    <property type="entry name" value="Glu_5kinase/COase_Synthase"/>
</dbReference>
<dbReference type="PANTHER" id="PTHR43654:SF1">
    <property type="entry name" value="ISOPENTENYL PHOSPHATE KINASE"/>
    <property type="match status" value="1"/>
</dbReference>
<dbReference type="GO" id="GO:0005524">
    <property type="term" value="F:ATP binding"/>
    <property type="evidence" value="ECO:0007669"/>
    <property type="project" value="UniProtKB-KW"/>
</dbReference>
<comment type="catalytic activity">
    <reaction evidence="8">
        <text>L-glutamate + ATP = L-glutamyl 5-phosphate + ADP</text>
        <dbReference type="Rhea" id="RHEA:14877"/>
        <dbReference type="ChEBI" id="CHEBI:29985"/>
        <dbReference type="ChEBI" id="CHEBI:30616"/>
        <dbReference type="ChEBI" id="CHEBI:58274"/>
        <dbReference type="ChEBI" id="CHEBI:456216"/>
        <dbReference type="EC" id="2.7.2.11"/>
    </reaction>
</comment>
<feature type="binding site" evidence="8">
    <location>
        <position position="83"/>
    </location>
    <ligand>
        <name>substrate</name>
    </ligand>
</feature>
<keyword evidence="11" id="KW-1185">Reference proteome</keyword>
<dbReference type="UniPathway" id="UPA00098">
    <property type="reaction ID" value="UER00359"/>
</dbReference>
<dbReference type="InterPro" id="IPR041739">
    <property type="entry name" value="G5K_ProB"/>
</dbReference>
<sequence>MVLLILFNSKKKNTSRNNEIRGSCMENSNLRESLADSKRVVIKVGTSTLTYENGEMNLARIEKLVRVISDLMHQGKTVVLVTSGAIGVGVSKLKLSSRPKELKDKQAVAAVGQCELMHIYSKLFLEYGHIVGQILLTRDVVENSTGKTNVINTFETLLEMGIIPIVNENDSVAVDEIESGINKVFGDNDTLSAIVATLVNADLLIILSDIDGFYDCDPRTNECSKLISVVEEITPEVEKCAGGVGSSRGTGGMVTKLSAAKIATSAGINMVLANGDDPHIVYSILAGKDVGSLFLGRKSDS</sequence>
<dbReference type="SUPFAM" id="SSF53633">
    <property type="entry name" value="Carbamate kinase-like"/>
    <property type="match status" value="1"/>
</dbReference>
<dbReference type="Proteomes" id="UP000019109">
    <property type="component" value="Unassembled WGS sequence"/>
</dbReference>
<comment type="pathway">
    <text evidence="8">Amino-acid biosynthesis; L-proline biosynthesis; L-glutamate 5-semialdehyde from L-glutamate: step 1/2.</text>
</comment>
<evidence type="ECO:0000256" key="2">
    <source>
        <dbReference type="ARBA" id="ARBA00022605"/>
    </source>
</evidence>
<evidence type="ECO:0000256" key="8">
    <source>
        <dbReference type="HAMAP-Rule" id="MF_00456"/>
    </source>
</evidence>
<evidence type="ECO:0000256" key="4">
    <source>
        <dbReference type="ARBA" id="ARBA00022679"/>
    </source>
</evidence>
<dbReference type="GO" id="GO:0004349">
    <property type="term" value="F:glutamate 5-kinase activity"/>
    <property type="evidence" value="ECO:0007669"/>
    <property type="project" value="UniProtKB-UniRule"/>
</dbReference>
<dbReference type="CDD" id="cd04242">
    <property type="entry name" value="AAK_G5K_ProB"/>
    <property type="match status" value="1"/>
</dbReference>
<dbReference type="InterPro" id="IPR001057">
    <property type="entry name" value="Glu/AcGlu_kinase"/>
</dbReference>
<evidence type="ECO:0000256" key="6">
    <source>
        <dbReference type="ARBA" id="ARBA00022777"/>
    </source>
</evidence>
<keyword evidence="1 8" id="KW-0963">Cytoplasm</keyword>
<keyword evidence="5 8" id="KW-0547">Nucleotide-binding</keyword>
<evidence type="ECO:0000313" key="10">
    <source>
        <dbReference type="EMBL" id="GAE89831.1"/>
    </source>
</evidence>
<keyword evidence="6 8" id="KW-0418">Kinase</keyword>
<comment type="function">
    <text evidence="8">Catalyzes the transfer of a phosphate group to glutamate to form L-glutamate 5-phosphate.</text>
</comment>
<feature type="binding site" evidence="8">
    <location>
        <position position="188"/>
    </location>
    <ligand>
        <name>substrate</name>
    </ligand>
</feature>
<dbReference type="EC" id="2.7.2.11" evidence="8"/>
<dbReference type="PIRSF" id="PIRSF000729">
    <property type="entry name" value="GK"/>
    <property type="match status" value="1"/>
</dbReference>
<keyword evidence="3 8" id="KW-0641">Proline biosynthesis</keyword>
<protein>
    <recommendedName>
        <fullName evidence="8">Glutamate 5-kinase</fullName>
        <ecNumber evidence="8">2.7.2.11</ecNumber>
    </recommendedName>
    <alternativeName>
        <fullName evidence="8">Gamma-glutamyl kinase</fullName>
        <shortName evidence="8">GK</shortName>
    </alternativeName>
</protein>
<feature type="binding site" evidence="8">
    <location>
        <position position="43"/>
    </location>
    <ligand>
        <name>ATP</name>
        <dbReference type="ChEBI" id="CHEBI:30616"/>
    </ligand>
</feature>
<evidence type="ECO:0000256" key="7">
    <source>
        <dbReference type="ARBA" id="ARBA00022840"/>
    </source>
</evidence>
<keyword evidence="2 8" id="KW-0028">Amino-acid biosynthesis</keyword>
<dbReference type="GO" id="GO:0055129">
    <property type="term" value="P:L-proline biosynthetic process"/>
    <property type="evidence" value="ECO:0007669"/>
    <property type="project" value="UniProtKB-UniRule"/>
</dbReference>
<dbReference type="InterPro" id="IPR019797">
    <property type="entry name" value="Glutamate_5-kinase_CS"/>
</dbReference>
<dbReference type="HAMAP" id="MF_00456">
    <property type="entry name" value="ProB"/>
    <property type="match status" value="1"/>
</dbReference>
<keyword evidence="4 8" id="KW-0808">Transferase</keyword>
<dbReference type="EMBL" id="BAVR01000047">
    <property type="protein sequence ID" value="GAE89831.1"/>
    <property type="molecule type" value="Genomic_DNA"/>
</dbReference>
<dbReference type="FunFam" id="3.40.1160.10:FF:000018">
    <property type="entry name" value="Glutamate 5-kinase"/>
    <property type="match status" value="1"/>
</dbReference>
<feature type="domain" description="Aspartate/glutamate/uridylate kinase" evidence="9">
    <location>
        <begin position="38"/>
        <end position="274"/>
    </location>
</feature>
<dbReference type="Gene3D" id="3.40.1160.10">
    <property type="entry name" value="Acetylglutamate kinase-like"/>
    <property type="match status" value="1"/>
</dbReference>
<comment type="similarity">
    <text evidence="8">Belongs to the glutamate 5-kinase family.</text>
</comment>
<dbReference type="InterPro" id="IPR011529">
    <property type="entry name" value="Glu_5kinase"/>
</dbReference>
<keyword evidence="7 8" id="KW-0067">ATP-binding</keyword>
<dbReference type="PANTHER" id="PTHR43654">
    <property type="entry name" value="GLUTAMATE 5-KINASE"/>
    <property type="match status" value="1"/>
</dbReference>
<reference evidence="10" key="1">
    <citation type="journal article" date="2014" name="Genome Announc.">
        <title>Draft Genome Sequence of Clostridium straminisolvens Strain JCM 21531T, Isolated from a Cellulose-Degrading Bacterial Community.</title>
        <authorList>
            <person name="Yuki M."/>
            <person name="Oshima K."/>
            <person name="Suda W."/>
            <person name="Sakamoto M."/>
            <person name="Kitamura K."/>
            <person name="Iida T."/>
            <person name="Hattori M."/>
            <person name="Ohkuma M."/>
        </authorList>
    </citation>
    <scope>NUCLEOTIDE SEQUENCE [LARGE SCALE GENOMIC DNA]</scope>
    <source>
        <strain evidence="10">JCM 21531</strain>
    </source>
</reference>
<dbReference type="STRING" id="1294263.JCM21531_3396"/>
<evidence type="ECO:0000256" key="3">
    <source>
        <dbReference type="ARBA" id="ARBA00022650"/>
    </source>
</evidence>
<accession>W4V9G6</accession>
<comment type="subcellular location">
    <subcellularLocation>
        <location evidence="8">Cytoplasm</location>
    </subcellularLocation>
</comment>
<dbReference type="NCBIfam" id="TIGR01027">
    <property type="entry name" value="proB"/>
    <property type="match status" value="1"/>
</dbReference>
<evidence type="ECO:0000256" key="1">
    <source>
        <dbReference type="ARBA" id="ARBA00022490"/>
    </source>
</evidence>
<proteinExistence type="inferred from homology"/>